<accession>A0A5C5Z899</accession>
<keyword evidence="2" id="KW-1133">Transmembrane helix</keyword>
<organism evidence="3 4">
    <name type="scientific">Novipirellula herctigrandis</name>
    <dbReference type="NCBI Taxonomy" id="2527986"/>
    <lineage>
        <taxon>Bacteria</taxon>
        <taxon>Pseudomonadati</taxon>
        <taxon>Planctomycetota</taxon>
        <taxon>Planctomycetia</taxon>
        <taxon>Pirellulales</taxon>
        <taxon>Pirellulaceae</taxon>
        <taxon>Novipirellula</taxon>
    </lineage>
</organism>
<dbReference type="Proteomes" id="UP000315010">
    <property type="component" value="Unassembled WGS sequence"/>
</dbReference>
<dbReference type="RefSeq" id="WP_146400772.1">
    <property type="nucleotide sequence ID" value="NZ_SJPJ01000001.1"/>
</dbReference>
<proteinExistence type="predicted"/>
<protein>
    <submittedName>
        <fullName evidence="3">Uncharacterized protein</fullName>
    </submittedName>
</protein>
<evidence type="ECO:0000313" key="4">
    <source>
        <dbReference type="Proteomes" id="UP000315010"/>
    </source>
</evidence>
<keyword evidence="2" id="KW-0472">Membrane</keyword>
<keyword evidence="2" id="KW-0812">Transmembrane</keyword>
<comment type="caution">
    <text evidence="3">The sequence shown here is derived from an EMBL/GenBank/DDBJ whole genome shotgun (WGS) entry which is preliminary data.</text>
</comment>
<evidence type="ECO:0000313" key="3">
    <source>
        <dbReference type="EMBL" id="TWT83534.1"/>
    </source>
</evidence>
<evidence type="ECO:0000256" key="1">
    <source>
        <dbReference type="SAM" id="MobiDB-lite"/>
    </source>
</evidence>
<dbReference type="AlphaFoldDB" id="A0A5C5Z899"/>
<keyword evidence="4" id="KW-1185">Reference proteome</keyword>
<name>A0A5C5Z899_9BACT</name>
<dbReference type="EMBL" id="SJPJ01000001">
    <property type="protein sequence ID" value="TWT83534.1"/>
    <property type="molecule type" value="Genomic_DNA"/>
</dbReference>
<dbReference type="OrthoDB" id="290315at2"/>
<feature type="transmembrane region" description="Helical" evidence="2">
    <location>
        <begin position="12"/>
        <end position="34"/>
    </location>
</feature>
<feature type="region of interest" description="Disordered" evidence="1">
    <location>
        <begin position="124"/>
        <end position="145"/>
    </location>
</feature>
<evidence type="ECO:0000256" key="2">
    <source>
        <dbReference type="SAM" id="Phobius"/>
    </source>
</evidence>
<gene>
    <name evidence="3" type="ORF">CA13_49990</name>
</gene>
<feature type="compositionally biased region" description="Basic and acidic residues" evidence="1">
    <location>
        <begin position="124"/>
        <end position="139"/>
    </location>
</feature>
<reference evidence="3 4" key="1">
    <citation type="submission" date="2019-02" db="EMBL/GenBank/DDBJ databases">
        <title>Deep-cultivation of Planctomycetes and their phenomic and genomic characterization uncovers novel biology.</title>
        <authorList>
            <person name="Wiegand S."/>
            <person name="Jogler M."/>
            <person name="Boedeker C."/>
            <person name="Pinto D."/>
            <person name="Vollmers J."/>
            <person name="Rivas-Marin E."/>
            <person name="Kohn T."/>
            <person name="Peeters S.H."/>
            <person name="Heuer A."/>
            <person name="Rast P."/>
            <person name="Oberbeckmann S."/>
            <person name="Bunk B."/>
            <person name="Jeske O."/>
            <person name="Meyerdierks A."/>
            <person name="Storesund J.E."/>
            <person name="Kallscheuer N."/>
            <person name="Luecker S."/>
            <person name="Lage O.M."/>
            <person name="Pohl T."/>
            <person name="Merkel B.J."/>
            <person name="Hornburger P."/>
            <person name="Mueller R.-W."/>
            <person name="Bruemmer F."/>
            <person name="Labrenz M."/>
            <person name="Spormann A.M."/>
            <person name="Op Den Camp H."/>
            <person name="Overmann J."/>
            <person name="Amann R."/>
            <person name="Jetten M.S.M."/>
            <person name="Mascher T."/>
            <person name="Medema M.H."/>
            <person name="Devos D.P."/>
            <person name="Kaster A.-K."/>
            <person name="Ovreas L."/>
            <person name="Rohde M."/>
            <person name="Galperin M.Y."/>
            <person name="Jogler C."/>
        </authorList>
    </citation>
    <scope>NUCLEOTIDE SEQUENCE [LARGE SCALE GENOMIC DNA]</scope>
    <source>
        <strain evidence="3 4">CA13</strain>
    </source>
</reference>
<sequence>MKHKRMKRNGLTLLDVATASMIFSVMLIPSLHLMSRSQKNSRLLQLHESMLFELDKLIEQTKVQLSEPATFDQAWRSSFPTENVAKLQLGDGPAVIGTVRISRNTTVTTNGLLMIDATVWHDENRNGRFDSGEPHESARTEWAAP</sequence>